<comment type="caution">
    <text evidence="1">The sequence shown here is derived from an EMBL/GenBank/DDBJ whole genome shotgun (WGS) entry which is preliminary data.</text>
</comment>
<organism evidence="1">
    <name type="scientific">marine sediment metagenome</name>
    <dbReference type="NCBI Taxonomy" id="412755"/>
    <lineage>
        <taxon>unclassified sequences</taxon>
        <taxon>metagenomes</taxon>
        <taxon>ecological metagenomes</taxon>
    </lineage>
</organism>
<feature type="non-terminal residue" evidence="1">
    <location>
        <position position="1"/>
    </location>
</feature>
<reference evidence="1" key="1">
    <citation type="journal article" date="2014" name="Front. Microbiol.">
        <title>High frequency of phylogenetically diverse reductive dehalogenase-homologous genes in deep subseafloor sedimentary metagenomes.</title>
        <authorList>
            <person name="Kawai M."/>
            <person name="Futagami T."/>
            <person name="Toyoda A."/>
            <person name="Takaki Y."/>
            <person name="Nishi S."/>
            <person name="Hori S."/>
            <person name="Arai W."/>
            <person name="Tsubouchi T."/>
            <person name="Morono Y."/>
            <person name="Uchiyama I."/>
            <person name="Ito T."/>
            <person name="Fujiyama A."/>
            <person name="Inagaki F."/>
            <person name="Takami H."/>
        </authorList>
    </citation>
    <scope>NUCLEOTIDE SEQUENCE</scope>
    <source>
        <strain evidence="1">Expedition CK06-06</strain>
    </source>
</reference>
<accession>X1P750</accession>
<dbReference type="EMBL" id="BARV01025899">
    <property type="protein sequence ID" value="GAI34845.1"/>
    <property type="molecule type" value="Genomic_DNA"/>
</dbReference>
<dbReference type="AlphaFoldDB" id="X1P750"/>
<proteinExistence type="predicted"/>
<name>X1P750_9ZZZZ</name>
<sequence>REMVKIVRKKTNKPIVFNEDSASIDNLEAAFEKGASWGYYEGGKSNYWDGFQSPPTNWAINTDTKKAFFNKVAELIGIRRLL</sequence>
<evidence type="ECO:0000313" key="1">
    <source>
        <dbReference type="EMBL" id="GAI34845.1"/>
    </source>
</evidence>
<gene>
    <name evidence="1" type="ORF">S06H3_41951</name>
</gene>
<protein>
    <submittedName>
        <fullName evidence="1">Uncharacterized protein</fullName>
    </submittedName>
</protein>